<name>A0A974ZZA3_9NOCA</name>
<evidence type="ECO:0000256" key="3">
    <source>
        <dbReference type="ARBA" id="ARBA00022833"/>
    </source>
</evidence>
<evidence type="ECO:0000256" key="1">
    <source>
        <dbReference type="ARBA" id="ARBA00001947"/>
    </source>
</evidence>
<proteinExistence type="inferred from homology"/>
<reference evidence="9 10" key="2">
    <citation type="journal article" date="2022" name="Arch. Microbiol.">
        <title>Rhodococcus pseudokoreensis sp. nov. isolated from the rhizosphere of young M26 apple rootstocks.</title>
        <authorList>
            <person name="Kampfer P."/>
            <person name="Glaeser S.P."/>
            <person name="Blom J."/>
            <person name="Wolf J."/>
            <person name="Benning S."/>
            <person name="Schloter M."/>
            <person name="Neumann-Schaal M."/>
        </authorList>
    </citation>
    <scope>NUCLEOTIDE SEQUENCE [LARGE SCALE GENOMIC DNA]</scope>
    <source>
        <strain evidence="9 10">R79</strain>
    </source>
</reference>
<comment type="similarity">
    <text evidence="7">Belongs to the zinc-containing alcohol dehydrogenase family.</text>
</comment>
<evidence type="ECO:0000256" key="6">
    <source>
        <dbReference type="ARBA" id="ARBA00048262"/>
    </source>
</evidence>
<gene>
    <name evidence="9" type="ORF">JWS13_32515</name>
</gene>
<dbReference type="PROSITE" id="PS00059">
    <property type="entry name" value="ADH_ZINC"/>
    <property type="match status" value="1"/>
</dbReference>
<dbReference type="Proteomes" id="UP000662986">
    <property type="component" value="Chromosome"/>
</dbReference>
<evidence type="ECO:0000313" key="9">
    <source>
        <dbReference type="EMBL" id="QSE95666.1"/>
    </source>
</evidence>
<dbReference type="InterPro" id="IPR002328">
    <property type="entry name" value="ADH_Zn_CS"/>
</dbReference>
<reference evidence="9 10" key="1">
    <citation type="journal article" date="2021" name="Microbiol. Resour. Announc.">
        <title>Complete Genome Sequences of Two Rhodococcus sp. Strains with Large and Linear Chromosomes, Isolated from Apple Rhizosphere.</title>
        <authorList>
            <person name="Benning S."/>
            <person name="Brugnone N."/>
            <person name="Siani R."/>
            <person name="Kublik S."/>
            <person name="Schloter M."/>
            <person name="Rad V."/>
        </authorList>
    </citation>
    <scope>NUCLEOTIDE SEQUENCE [LARGE SCALE GENOMIC DNA]</scope>
    <source>
        <strain evidence="9 10">R79</strain>
    </source>
</reference>
<dbReference type="InterPro" id="IPR013154">
    <property type="entry name" value="ADH-like_N"/>
</dbReference>
<comment type="cofactor">
    <cofactor evidence="1 7">
        <name>Zn(2+)</name>
        <dbReference type="ChEBI" id="CHEBI:29105"/>
    </cofactor>
</comment>
<dbReference type="SUPFAM" id="SSF51735">
    <property type="entry name" value="NAD(P)-binding Rossmann-fold domains"/>
    <property type="match status" value="1"/>
</dbReference>
<keyword evidence="2 7" id="KW-0479">Metal-binding</keyword>
<keyword evidence="4" id="KW-0560">Oxidoreductase</keyword>
<dbReference type="EMBL" id="CP070619">
    <property type="protein sequence ID" value="QSE95666.1"/>
    <property type="molecule type" value="Genomic_DNA"/>
</dbReference>
<dbReference type="InterPro" id="IPR047109">
    <property type="entry name" value="CAD-like"/>
</dbReference>
<dbReference type="InterPro" id="IPR020843">
    <property type="entry name" value="ER"/>
</dbReference>
<feature type="domain" description="Enoyl reductase (ER)" evidence="8">
    <location>
        <begin position="19"/>
        <end position="348"/>
    </location>
</feature>
<dbReference type="Gene3D" id="3.40.50.720">
    <property type="entry name" value="NAD(P)-binding Rossmann-like Domain"/>
    <property type="match status" value="1"/>
</dbReference>
<keyword evidence="10" id="KW-1185">Reference proteome</keyword>
<keyword evidence="3 7" id="KW-0862">Zinc</keyword>
<evidence type="ECO:0000259" key="8">
    <source>
        <dbReference type="SMART" id="SM00829"/>
    </source>
</evidence>
<evidence type="ECO:0000256" key="2">
    <source>
        <dbReference type="ARBA" id="ARBA00022723"/>
    </source>
</evidence>
<evidence type="ECO:0000256" key="7">
    <source>
        <dbReference type="RuleBase" id="RU361277"/>
    </source>
</evidence>
<dbReference type="InterPro" id="IPR011032">
    <property type="entry name" value="GroES-like_sf"/>
</dbReference>
<dbReference type="InterPro" id="IPR036291">
    <property type="entry name" value="NAD(P)-bd_dom_sf"/>
</dbReference>
<dbReference type="SUPFAM" id="SSF50129">
    <property type="entry name" value="GroES-like"/>
    <property type="match status" value="1"/>
</dbReference>
<dbReference type="PANTHER" id="PTHR42683">
    <property type="entry name" value="ALDEHYDE REDUCTASE"/>
    <property type="match status" value="1"/>
</dbReference>
<comment type="catalytic activity">
    <reaction evidence="6">
        <text>a primary alcohol + NADP(+) = an aldehyde + NADPH + H(+)</text>
        <dbReference type="Rhea" id="RHEA:15937"/>
        <dbReference type="ChEBI" id="CHEBI:15378"/>
        <dbReference type="ChEBI" id="CHEBI:15734"/>
        <dbReference type="ChEBI" id="CHEBI:17478"/>
        <dbReference type="ChEBI" id="CHEBI:57783"/>
        <dbReference type="ChEBI" id="CHEBI:58349"/>
        <dbReference type="EC" id="1.1.1.2"/>
    </reaction>
</comment>
<evidence type="ECO:0000256" key="5">
    <source>
        <dbReference type="ARBA" id="ARBA00024074"/>
    </source>
</evidence>
<dbReference type="InterPro" id="IPR013149">
    <property type="entry name" value="ADH-like_C"/>
</dbReference>
<dbReference type="EC" id="1.1.1.2" evidence="5"/>
<evidence type="ECO:0000256" key="4">
    <source>
        <dbReference type="ARBA" id="ARBA00023002"/>
    </source>
</evidence>
<accession>A0A974ZZA3</accession>
<organism evidence="9 10">
    <name type="scientific">Rhodococcus pseudokoreensis</name>
    <dbReference type="NCBI Taxonomy" id="2811421"/>
    <lineage>
        <taxon>Bacteria</taxon>
        <taxon>Bacillati</taxon>
        <taxon>Actinomycetota</taxon>
        <taxon>Actinomycetes</taxon>
        <taxon>Mycobacteriales</taxon>
        <taxon>Nocardiaceae</taxon>
        <taxon>Rhodococcus</taxon>
    </lineage>
</organism>
<sequence>MGEKYRRRMITVNARATFGPGEAFKPVTIQRRDVGARDILIDIAFVGICHSDIHHARSDSGTKAYPLVPGHEIAGIVSAVGSEVTRFSVGDRVGVGCLVDSCRDCAHCRAGREQFCSGYVATYGSVGRDGETTQGGYSEKIVVDEDFVVRIPKAIPLQSAAPLLCAGITQYSPLVHWNAGAGKRVAILGFGGLGHVGVQISKALGAHTTVLDLSLAKRADGLRLGADDYRATTDADTFADLAESFDLILSTVPANFDIDAYLNLLAMNGTLVCIGLPKTPPSISLNTLRHNRRSIAGTKIGGLSETQEMINFCAEHGIGAVVEVIDADQIDEAYDRVVAGDVRFRFVIDIKTMADH</sequence>
<dbReference type="Gene3D" id="3.90.180.10">
    <property type="entry name" value="Medium-chain alcohol dehydrogenases, catalytic domain"/>
    <property type="match status" value="1"/>
</dbReference>
<dbReference type="Pfam" id="PF08240">
    <property type="entry name" value="ADH_N"/>
    <property type="match status" value="1"/>
</dbReference>
<evidence type="ECO:0000313" key="10">
    <source>
        <dbReference type="Proteomes" id="UP000662986"/>
    </source>
</evidence>
<dbReference type="CDD" id="cd05283">
    <property type="entry name" value="CAD1"/>
    <property type="match status" value="1"/>
</dbReference>
<protein>
    <recommendedName>
        <fullName evidence="5">alcohol dehydrogenase (NADP(+))</fullName>
        <ecNumber evidence="5">1.1.1.2</ecNumber>
    </recommendedName>
</protein>
<dbReference type="Pfam" id="PF00107">
    <property type="entry name" value="ADH_zinc_N"/>
    <property type="match status" value="1"/>
</dbReference>
<dbReference type="SMART" id="SM00829">
    <property type="entry name" value="PKS_ER"/>
    <property type="match status" value="1"/>
</dbReference>